<evidence type="ECO:0000259" key="4">
    <source>
        <dbReference type="Pfam" id="PF25973"/>
    </source>
</evidence>
<gene>
    <name evidence="6" type="ORF">HIV01_013150</name>
</gene>
<evidence type="ECO:0000256" key="1">
    <source>
        <dbReference type="ARBA" id="ARBA00009477"/>
    </source>
</evidence>
<feature type="domain" description="CzcB-like barrel-sandwich hybrid" evidence="4">
    <location>
        <begin position="66"/>
        <end position="205"/>
    </location>
</feature>
<dbReference type="PANTHER" id="PTHR30469:SF15">
    <property type="entry name" value="HLYD FAMILY OF SECRETION PROTEINS"/>
    <property type="match status" value="1"/>
</dbReference>
<proteinExistence type="inferred from homology"/>
<dbReference type="InterPro" id="IPR058647">
    <property type="entry name" value="BSH_CzcB-like"/>
</dbReference>
<keyword evidence="2" id="KW-0175">Coiled coil</keyword>
<dbReference type="Gene3D" id="2.40.50.100">
    <property type="match status" value="1"/>
</dbReference>
<dbReference type="EMBL" id="CP071517">
    <property type="protein sequence ID" value="QSX74147.1"/>
    <property type="molecule type" value="Genomic_DNA"/>
</dbReference>
<name>A0ABX7R9R3_9GAMM</name>
<evidence type="ECO:0000259" key="5">
    <source>
        <dbReference type="Pfam" id="PF25989"/>
    </source>
</evidence>
<dbReference type="Gene3D" id="1.10.287.470">
    <property type="entry name" value="Helix hairpin bin"/>
    <property type="match status" value="1"/>
</dbReference>
<feature type="chain" id="PRO_5045580622" evidence="3">
    <location>
        <begin position="29"/>
        <end position="364"/>
    </location>
</feature>
<dbReference type="InterPro" id="IPR006143">
    <property type="entry name" value="RND_pump_MFP"/>
</dbReference>
<dbReference type="RefSeq" id="WP_200607783.1">
    <property type="nucleotide sequence ID" value="NZ_CP071517.1"/>
</dbReference>
<feature type="domain" description="YknX-like C-terminal permuted SH3-like" evidence="5">
    <location>
        <begin position="285"/>
        <end position="354"/>
    </location>
</feature>
<reference evidence="6 7" key="1">
    <citation type="submission" date="2021-02" db="EMBL/GenBank/DDBJ databases">
        <title>Lysobacter arenosi sp. nov., isolated from soil of gangwondo yeongwol, south Korea.</title>
        <authorList>
            <person name="Kim K.R."/>
            <person name="Kim K.H."/>
            <person name="Jeon C.O."/>
        </authorList>
    </citation>
    <scope>NUCLEOTIDE SEQUENCE [LARGE SCALE GENOMIC DNA]</scope>
    <source>
        <strain evidence="6 7">R7</strain>
    </source>
</reference>
<keyword evidence="7" id="KW-1185">Reference proteome</keyword>
<evidence type="ECO:0000313" key="6">
    <source>
        <dbReference type="EMBL" id="QSX74147.1"/>
    </source>
</evidence>
<dbReference type="PANTHER" id="PTHR30469">
    <property type="entry name" value="MULTIDRUG RESISTANCE PROTEIN MDTA"/>
    <property type="match status" value="1"/>
</dbReference>
<dbReference type="SUPFAM" id="SSF111369">
    <property type="entry name" value="HlyD-like secretion proteins"/>
    <property type="match status" value="1"/>
</dbReference>
<accession>A0ABX7R9R3</accession>
<dbReference type="Pfam" id="PF25973">
    <property type="entry name" value="BSH_CzcB"/>
    <property type="match status" value="1"/>
</dbReference>
<evidence type="ECO:0000313" key="7">
    <source>
        <dbReference type="Proteomes" id="UP000663400"/>
    </source>
</evidence>
<keyword evidence="3" id="KW-0732">Signal</keyword>
<organism evidence="6 7">
    <name type="scientific">Lysobacter arenosi</name>
    <dbReference type="NCBI Taxonomy" id="2795387"/>
    <lineage>
        <taxon>Bacteria</taxon>
        <taxon>Pseudomonadati</taxon>
        <taxon>Pseudomonadota</taxon>
        <taxon>Gammaproteobacteria</taxon>
        <taxon>Lysobacterales</taxon>
        <taxon>Lysobacteraceae</taxon>
        <taxon>Lysobacter</taxon>
    </lineage>
</organism>
<dbReference type="Pfam" id="PF25989">
    <property type="entry name" value="YknX_C"/>
    <property type="match status" value="1"/>
</dbReference>
<dbReference type="Gene3D" id="2.40.30.170">
    <property type="match status" value="1"/>
</dbReference>
<dbReference type="Gene3D" id="2.40.420.20">
    <property type="match status" value="1"/>
</dbReference>
<feature type="coiled-coil region" evidence="2">
    <location>
        <begin position="142"/>
        <end position="169"/>
    </location>
</feature>
<feature type="signal peptide" evidence="3">
    <location>
        <begin position="1"/>
        <end position="28"/>
    </location>
</feature>
<comment type="similarity">
    <text evidence="1">Belongs to the membrane fusion protein (MFP) (TC 8.A.1) family.</text>
</comment>
<sequence length="364" mass="39101">MRTLHKTLIAAALAVVLTVPLLDLDAGASAPPPEAPPAIVSVAAAVSTELAPRHWAPGSVISRQDAHVASEQDGRVIQVAEVGQNVRAGEPIAVLDDTALRLSERQGQADLARIQAQLDMATRQEQRYALLAQQQNIARAQHEQLQADREMLVQERARAQALLEQTRHQRTQMLVRAPFDGVVAEREVELGEFVNTGDAVARVVDTAEQEVRVRAPVDLARHLAVGTPVQVRVGDSERGHPVSALVPVGDEASRQLELRIRMDASEFPVGTAVEVGMPSAAKRAVVAVPRDAVILRREGDFVLRVGGDNKAERLPVKTGTEVGDLVEVSGNVKAGDRLIVRGGERVEAGQSVTIQDLSRAVSVR</sequence>
<dbReference type="InterPro" id="IPR058637">
    <property type="entry name" value="YknX-like_C"/>
</dbReference>
<evidence type="ECO:0000256" key="2">
    <source>
        <dbReference type="SAM" id="Coils"/>
    </source>
</evidence>
<dbReference type="NCBIfam" id="TIGR01730">
    <property type="entry name" value="RND_mfp"/>
    <property type="match status" value="1"/>
</dbReference>
<protein>
    <submittedName>
        <fullName evidence="6">Efflux RND transporter periplasmic adaptor subunit</fullName>
    </submittedName>
</protein>
<evidence type="ECO:0000256" key="3">
    <source>
        <dbReference type="SAM" id="SignalP"/>
    </source>
</evidence>
<dbReference type="Proteomes" id="UP000663400">
    <property type="component" value="Chromosome"/>
</dbReference>